<evidence type="ECO:0000256" key="6">
    <source>
        <dbReference type="ARBA" id="ARBA00023136"/>
    </source>
</evidence>
<gene>
    <name evidence="9" type="ORF">HGP29_21965</name>
</gene>
<name>A0A7X8SP93_9BACT</name>
<evidence type="ECO:0000256" key="3">
    <source>
        <dbReference type="ARBA" id="ARBA00022475"/>
    </source>
</evidence>
<keyword evidence="5 7" id="KW-1133">Transmembrane helix</keyword>
<feature type="transmembrane region" description="Helical" evidence="7">
    <location>
        <begin position="112"/>
        <end position="135"/>
    </location>
</feature>
<dbReference type="PANTHER" id="PTHR30506:SF3">
    <property type="entry name" value="UPF0126 INNER MEMBRANE PROTEIN YADS-RELATED"/>
    <property type="match status" value="1"/>
</dbReference>
<feature type="transmembrane region" description="Helical" evidence="7">
    <location>
        <begin position="62"/>
        <end position="77"/>
    </location>
</feature>
<feature type="domain" description="Glycine transporter" evidence="8">
    <location>
        <begin position="5"/>
        <end position="78"/>
    </location>
</feature>
<keyword evidence="3" id="KW-1003">Cell membrane</keyword>
<feature type="transmembrane region" description="Helical" evidence="7">
    <location>
        <begin position="89"/>
        <end position="106"/>
    </location>
</feature>
<feature type="transmembrane region" description="Helical" evidence="7">
    <location>
        <begin position="147"/>
        <end position="165"/>
    </location>
</feature>
<evidence type="ECO:0000256" key="2">
    <source>
        <dbReference type="ARBA" id="ARBA00008193"/>
    </source>
</evidence>
<feature type="domain" description="Glycine transporter" evidence="8">
    <location>
        <begin position="90"/>
        <end position="163"/>
    </location>
</feature>
<dbReference type="AlphaFoldDB" id="A0A7X8SP93"/>
<keyword evidence="4 7" id="KW-0812">Transmembrane</keyword>
<protein>
    <submittedName>
        <fullName evidence="9">Trimeric intracellular cation channel family protein</fullName>
    </submittedName>
</protein>
<evidence type="ECO:0000313" key="10">
    <source>
        <dbReference type="Proteomes" id="UP000585050"/>
    </source>
</evidence>
<evidence type="ECO:0000313" key="9">
    <source>
        <dbReference type="EMBL" id="NLR93883.1"/>
    </source>
</evidence>
<dbReference type="EMBL" id="JABAIL010000008">
    <property type="protein sequence ID" value="NLR93883.1"/>
    <property type="molecule type" value="Genomic_DNA"/>
</dbReference>
<dbReference type="GO" id="GO:0005886">
    <property type="term" value="C:plasma membrane"/>
    <property type="evidence" value="ECO:0007669"/>
    <property type="project" value="UniProtKB-SubCell"/>
</dbReference>
<organism evidence="9 10">
    <name type="scientific">Flammeovirga agarivorans</name>
    <dbReference type="NCBI Taxonomy" id="2726742"/>
    <lineage>
        <taxon>Bacteria</taxon>
        <taxon>Pseudomonadati</taxon>
        <taxon>Bacteroidota</taxon>
        <taxon>Cytophagia</taxon>
        <taxon>Cytophagales</taxon>
        <taxon>Flammeovirgaceae</taxon>
        <taxon>Flammeovirga</taxon>
    </lineage>
</organism>
<evidence type="ECO:0000256" key="4">
    <source>
        <dbReference type="ARBA" id="ARBA00022692"/>
    </source>
</evidence>
<comment type="caution">
    <text evidence="9">The sequence shown here is derived from an EMBL/GenBank/DDBJ whole genome shotgun (WGS) entry which is preliminary data.</text>
</comment>
<comment type="similarity">
    <text evidence="2">Belongs to the UPF0126 family.</text>
</comment>
<evidence type="ECO:0000259" key="8">
    <source>
        <dbReference type="Pfam" id="PF03458"/>
    </source>
</evidence>
<feature type="transmembrane region" description="Helical" evidence="7">
    <location>
        <begin position="171"/>
        <end position="188"/>
    </location>
</feature>
<keyword evidence="6 7" id="KW-0472">Membrane</keyword>
<reference evidence="9 10" key="1">
    <citation type="submission" date="2020-04" db="EMBL/GenBank/DDBJ databases">
        <title>Flammeovirga sp. SR4, a novel species isolated from seawater.</title>
        <authorList>
            <person name="Wang X."/>
        </authorList>
    </citation>
    <scope>NUCLEOTIDE SEQUENCE [LARGE SCALE GENOMIC DNA]</scope>
    <source>
        <strain evidence="9 10">SR4</strain>
    </source>
</reference>
<evidence type="ECO:0000256" key="7">
    <source>
        <dbReference type="SAM" id="Phobius"/>
    </source>
</evidence>
<sequence length="208" mass="22989">MIYYIGVVGTFAFGISGALVAMNKRLDAFGVVIVAFVTSVGGGTLRDTLIEGRDVFWIDDPTYIYFIIGGAITAMVFQERLELLRKHLMLFDTIGLGLFTIAGVQVGLNYNLSYSICIILGVITGAFGGVSRDILVNEIPYIFHKEIYATISILGSAIFLVMHYFGFGDGLYQLIPISIIILLRLLVVSREITLPSLYTDLKRKKKTE</sequence>
<accession>A0A7X8SP93</accession>
<evidence type="ECO:0000256" key="5">
    <source>
        <dbReference type="ARBA" id="ARBA00022989"/>
    </source>
</evidence>
<keyword evidence="10" id="KW-1185">Reference proteome</keyword>
<dbReference type="Pfam" id="PF03458">
    <property type="entry name" value="Gly_transporter"/>
    <property type="match status" value="2"/>
</dbReference>
<comment type="subcellular location">
    <subcellularLocation>
        <location evidence="1">Cell membrane</location>
        <topology evidence="1">Multi-pass membrane protein</topology>
    </subcellularLocation>
</comment>
<evidence type="ECO:0000256" key="1">
    <source>
        <dbReference type="ARBA" id="ARBA00004651"/>
    </source>
</evidence>
<proteinExistence type="inferred from homology"/>
<feature type="transmembrane region" description="Helical" evidence="7">
    <location>
        <begin position="29"/>
        <end position="50"/>
    </location>
</feature>
<dbReference type="InterPro" id="IPR005115">
    <property type="entry name" value="Gly_transporter"/>
</dbReference>
<dbReference type="PANTHER" id="PTHR30506">
    <property type="entry name" value="INNER MEMBRANE PROTEIN"/>
    <property type="match status" value="1"/>
</dbReference>
<feature type="transmembrane region" description="Helical" evidence="7">
    <location>
        <begin position="6"/>
        <end position="22"/>
    </location>
</feature>
<dbReference type="Proteomes" id="UP000585050">
    <property type="component" value="Unassembled WGS sequence"/>
</dbReference>